<proteinExistence type="predicted"/>
<feature type="compositionally biased region" description="Low complexity" evidence="1">
    <location>
        <begin position="66"/>
        <end position="76"/>
    </location>
</feature>
<feature type="region of interest" description="Disordered" evidence="1">
    <location>
        <begin position="33"/>
        <end position="110"/>
    </location>
</feature>
<reference evidence="2" key="2">
    <citation type="journal article" date="2019" name="IMA Fungus">
        <title>Genome sequencing and comparison of five Tilletia species to identify candidate genes for the detection of regulated species infecting wheat.</title>
        <authorList>
            <person name="Nguyen H.D.T."/>
            <person name="Sultana T."/>
            <person name="Kesanakurti P."/>
            <person name="Hambleton S."/>
        </authorList>
    </citation>
    <scope>NUCLEOTIDE SEQUENCE</scope>
    <source>
        <strain evidence="2">DAOMC 238032</strain>
    </source>
</reference>
<reference evidence="2" key="1">
    <citation type="submission" date="2016-04" db="EMBL/GenBank/DDBJ databases">
        <authorList>
            <person name="Nguyen H.D."/>
            <person name="Kesanakurti P."/>
            <person name="Cullis J."/>
            <person name="Levesque C.A."/>
            <person name="Hambleton S."/>
        </authorList>
    </citation>
    <scope>NUCLEOTIDE SEQUENCE</scope>
    <source>
        <strain evidence="2">DAOMC 238032</strain>
    </source>
</reference>
<sequence length="472" mass="50434">MSFLNVPSSEAAQRDAVWSSLQEELRAAFPAMGSVDQQSATGAPAGSGAQPAASAHFPSQEWNNIQPVPGSQPGPQGFSGMGSGVFPVGTAPQAQQQPVQAPLARQQRQKGSFRYDPARAAAAVRLSPFDRSPVDIPPDLVTLFENGYHVPFCLLSLAGILQYHRGARTSFPTPLDSAAQRQLEAYLKIDRLYLRFEDWTASAMCFGVLVSHVCSSPSESAPDTNAEVQTWLEHAYTILSLQHGDNWPVLREYDFRVREAMATAMRDGSAMAFDIRSVNRPLLDMSAEMVQAKAKSFLDTEGALASELAKLLQAPASEHAAIVNVGRASSSSGGTQVSPKRKAACLPSTGGGPKALGPPSNDSFRPGGIRWCPICCQHTDKHGWSSCQEPAAGADKLIKIAGSKAWFWHNLRQSVCINYNCNLECSTKKPAASADGSTPSCPFGHYCTRCGGAHRSIHGVCTVFAAAEKTSA</sequence>
<evidence type="ECO:0000313" key="3">
    <source>
        <dbReference type="Proteomes" id="UP000077671"/>
    </source>
</evidence>
<accession>A0A177V590</accession>
<feature type="compositionally biased region" description="Low complexity" evidence="1">
    <location>
        <begin position="91"/>
        <end position="106"/>
    </location>
</feature>
<protein>
    <submittedName>
        <fullName evidence="2">Uncharacterized protein</fullName>
    </submittedName>
</protein>
<comment type="caution">
    <text evidence="2">The sequence shown here is derived from an EMBL/GenBank/DDBJ whole genome shotgun (WGS) entry which is preliminary data.</text>
</comment>
<evidence type="ECO:0000256" key="1">
    <source>
        <dbReference type="SAM" id="MobiDB-lite"/>
    </source>
</evidence>
<gene>
    <name evidence="2" type="ORF">A4X03_0g7387</name>
</gene>
<organism evidence="2 3">
    <name type="scientific">Tilletia caries</name>
    <name type="common">wheat bunt fungus</name>
    <dbReference type="NCBI Taxonomy" id="13290"/>
    <lineage>
        <taxon>Eukaryota</taxon>
        <taxon>Fungi</taxon>
        <taxon>Dikarya</taxon>
        <taxon>Basidiomycota</taxon>
        <taxon>Ustilaginomycotina</taxon>
        <taxon>Exobasidiomycetes</taxon>
        <taxon>Tilletiales</taxon>
        <taxon>Tilletiaceae</taxon>
        <taxon>Tilletia</taxon>
    </lineage>
</organism>
<feature type="region of interest" description="Disordered" evidence="1">
    <location>
        <begin position="328"/>
        <end position="360"/>
    </location>
</feature>
<dbReference type="AlphaFoldDB" id="A0A177V590"/>
<name>A0A177V590_9BASI</name>
<dbReference type="EMBL" id="LWDD02001731">
    <property type="protein sequence ID" value="KAE8245895.1"/>
    <property type="molecule type" value="Genomic_DNA"/>
</dbReference>
<feature type="compositionally biased region" description="Polar residues" evidence="1">
    <location>
        <begin position="328"/>
        <end position="338"/>
    </location>
</feature>
<dbReference type="Proteomes" id="UP000077671">
    <property type="component" value="Unassembled WGS sequence"/>
</dbReference>
<evidence type="ECO:0000313" key="2">
    <source>
        <dbReference type="EMBL" id="KAE8245895.1"/>
    </source>
</evidence>
<feature type="compositionally biased region" description="Low complexity" evidence="1">
    <location>
        <begin position="37"/>
        <end position="55"/>
    </location>
</feature>